<keyword evidence="4" id="KW-1185">Reference proteome</keyword>
<reference evidence="3 5" key="4">
    <citation type="submission" date="2016-10" db="EMBL/GenBank/DDBJ databases">
        <authorList>
            <person name="de Groot N.N."/>
        </authorList>
    </citation>
    <scope>NUCLEOTIDE SEQUENCE [LARGE SCALE GENOMIC DNA]</scope>
    <source>
        <strain evidence="3 5">Nl13</strain>
    </source>
</reference>
<feature type="signal peptide" evidence="1">
    <location>
        <begin position="1"/>
        <end position="22"/>
    </location>
</feature>
<dbReference type="eggNOG" id="COG2854">
    <property type="taxonomic scope" value="Bacteria"/>
</dbReference>
<evidence type="ECO:0000313" key="3">
    <source>
        <dbReference type="EMBL" id="SEF78243.1"/>
    </source>
</evidence>
<organism evidence="2 4">
    <name type="scientific">Nitrosospira multiformis (strain ATCC 25196 / NCIMB 11849 / C 71)</name>
    <dbReference type="NCBI Taxonomy" id="323848"/>
    <lineage>
        <taxon>Bacteria</taxon>
        <taxon>Pseudomonadati</taxon>
        <taxon>Pseudomonadota</taxon>
        <taxon>Betaproteobacteria</taxon>
        <taxon>Nitrosomonadales</taxon>
        <taxon>Nitrosomonadaceae</taxon>
        <taxon>Nitrosospira</taxon>
    </lineage>
</organism>
<dbReference type="RefSeq" id="WP_011382025.1">
    <property type="nucleotide sequence ID" value="NC_007614.1"/>
</dbReference>
<gene>
    <name evidence="2" type="ordered locus">Nmul_A2746</name>
    <name evidence="3" type="ORF">SAMN05216403_10917</name>
</gene>
<reference evidence="2 4" key="3">
    <citation type="journal article" date="2008" name="Appl. Environ. Microbiol.">
        <title>Complete genome sequence of Nitrosospira multiformis, an ammonia-oxidizing bacterium from the soil environment.</title>
        <authorList>
            <person name="Norton J.M."/>
            <person name="Klotz M.G."/>
            <person name="Stein L.Y."/>
            <person name="Arp D.J."/>
            <person name="Bottomley P.J."/>
            <person name="Chain P.S."/>
            <person name="Hauser L.J."/>
            <person name="Land M.L."/>
            <person name="Larimer F.W."/>
            <person name="Shin M.W."/>
            <person name="Starkenburg S.R."/>
        </authorList>
    </citation>
    <scope>NUCLEOTIDE SEQUENCE [LARGE SCALE GENOMIC DNA]</scope>
    <source>
        <strain evidence="2">ATCC 25196</strain>
        <strain evidence="4">ATCC 25196 / NCIMB 11849 / C 71</strain>
    </source>
</reference>
<dbReference type="STRING" id="323848.Nmul_A2746"/>
<feature type="chain" id="PRO_5014308855" evidence="1">
    <location>
        <begin position="23"/>
        <end position="218"/>
    </location>
</feature>
<dbReference type="EMBL" id="FNVK01000009">
    <property type="protein sequence ID" value="SEF78243.1"/>
    <property type="molecule type" value="Genomic_DNA"/>
</dbReference>
<dbReference type="HOGENOM" id="CLU_094502_3_1_4"/>
<dbReference type="PANTHER" id="PTHR36573:SF1">
    <property type="entry name" value="INTERMEMBRANE PHOSPHOLIPID TRANSPORT SYSTEM BINDING PROTEIN MLAC"/>
    <property type="match status" value="1"/>
</dbReference>
<protein>
    <submittedName>
        <fullName evidence="3">Phospholipid transport system substrate-binding protein</fullName>
    </submittedName>
    <submittedName>
        <fullName evidence="2">Toluene tolerance</fullName>
    </submittedName>
</protein>
<dbReference type="PANTHER" id="PTHR36573">
    <property type="entry name" value="INTERMEMBRANE PHOSPHOLIPID TRANSPORT SYSTEM BINDING PROTEIN MLAC"/>
    <property type="match status" value="1"/>
</dbReference>
<evidence type="ECO:0000313" key="2">
    <source>
        <dbReference type="EMBL" id="ABB76033.1"/>
    </source>
</evidence>
<sequence length="218" mass="24181">MKKYLGISGLLATWLVAFPAAAAEISPDTLVDNTAQEVLSIVRQDKELRAGNMAKILDLVEAKVLPHFNFTRMTRLAMGKNWNKATPQQQEELVKEFRTLLVRTYSNALSTYSDYKIKVEPVRSKAEDTDTTVKTKVMQDSGQPVDIDYSMEKTGDGWKVYDVTVAGVSLVTNYRSTFNSQVREGGVEKLLKTLGDKNRALAANDKKAAGELKTVATQ</sequence>
<dbReference type="Proteomes" id="UP000236751">
    <property type="component" value="Unassembled WGS sequence"/>
</dbReference>
<dbReference type="Pfam" id="PF05494">
    <property type="entry name" value="MlaC"/>
    <property type="match status" value="1"/>
</dbReference>
<dbReference type="Gene3D" id="1.10.10.640">
    <property type="entry name" value="phospholipid-binding protein"/>
    <property type="match status" value="1"/>
</dbReference>
<reference evidence="2" key="1">
    <citation type="submission" date="2005-08" db="EMBL/GenBank/DDBJ databases">
        <title>Complete sequence of Chromosome 1 of Nitrosospira multiformis ATCC 25196.</title>
        <authorList>
            <consortium name="US DOE Joint Genome Institute"/>
            <person name="Copeland A."/>
            <person name="Lucas S."/>
            <person name="Lapidus A."/>
            <person name="Barry K."/>
            <person name="Detter J.C."/>
            <person name="Glavina T."/>
            <person name="Hammon N."/>
            <person name="Israni S."/>
            <person name="Pitluck S."/>
            <person name="Chain P."/>
            <person name="Malfatti S."/>
            <person name="Shin M."/>
            <person name="Vergez L."/>
            <person name="Schmutz J."/>
            <person name="Larimer F."/>
            <person name="Land M."/>
            <person name="Hauser L."/>
            <person name="Kyrpides N."/>
            <person name="Lykidis A."/>
            <person name="Richardson P."/>
        </authorList>
    </citation>
    <scope>NUCLEOTIDE SEQUENCE</scope>
    <source>
        <strain evidence="2">ATCC 25196</strain>
    </source>
</reference>
<dbReference type="OrthoDB" id="9798905at2"/>
<evidence type="ECO:0000313" key="5">
    <source>
        <dbReference type="Proteomes" id="UP000236751"/>
    </source>
</evidence>
<dbReference type="InterPro" id="IPR008869">
    <property type="entry name" value="MlaC/ttg2D"/>
</dbReference>
<proteinExistence type="predicted"/>
<name>Q2Y5D8_NITMU</name>
<dbReference type="EMBL" id="CP000103">
    <property type="protein sequence ID" value="ABB76033.1"/>
    <property type="molecule type" value="Genomic_DNA"/>
</dbReference>
<keyword evidence="1" id="KW-0732">Signal</keyword>
<accession>Q2Y5D8</accession>
<dbReference type="Proteomes" id="UP000002718">
    <property type="component" value="Chromosome"/>
</dbReference>
<dbReference type="AlphaFoldDB" id="Q2Y5D8"/>
<reference evidence="4" key="2">
    <citation type="submission" date="2005-08" db="EMBL/GenBank/DDBJ databases">
        <title>Complete sequence of chromosome 1 of Nitrosospira multiformis ATCC 25196.</title>
        <authorList>
            <person name="Copeland A."/>
            <person name="Lucas S."/>
            <person name="Lapidus A."/>
            <person name="Barry K."/>
            <person name="Detter J.C."/>
            <person name="Glavina T."/>
            <person name="Hammon N."/>
            <person name="Israni S."/>
            <person name="Pitluck S."/>
            <person name="Chain P."/>
            <person name="Malfatti S."/>
            <person name="Shin M."/>
            <person name="Vergez L."/>
            <person name="Schmutz J."/>
            <person name="Larimer F."/>
            <person name="Land M."/>
            <person name="Hauser L."/>
            <person name="Kyrpides N."/>
            <person name="Lykidis A."/>
            <person name="Richardson P."/>
        </authorList>
    </citation>
    <scope>NUCLEOTIDE SEQUENCE [LARGE SCALE GENOMIC DNA]</scope>
    <source>
        <strain evidence="4">ATCC 25196 / NCIMB 11849 / C 71</strain>
    </source>
</reference>
<dbReference type="Gene3D" id="3.10.450.50">
    <property type="match status" value="1"/>
</dbReference>
<evidence type="ECO:0000313" key="4">
    <source>
        <dbReference type="Proteomes" id="UP000002718"/>
    </source>
</evidence>
<evidence type="ECO:0000256" key="1">
    <source>
        <dbReference type="SAM" id="SignalP"/>
    </source>
</evidence>
<dbReference type="PIRSF" id="PIRSF004649">
    <property type="entry name" value="MlaC"/>
    <property type="match status" value="1"/>
</dbReference>
<dbReference type="KEGG" id="nmu:Nmul_A2746"/>